<keyword evidence="1" id="KW-0812">Transmembrane</keyword>
<dbReference type="AlphaFoldDB" id="C5BGZ5"/>
<reference evidence="2 3" key="2">
    <citation type="journal article" date="2012" name="J. Bacteriol.">
        <title>Genome Sequence of Edwardsiella ictaluri 93-146, a Strain Associated with a Natural Channel Catfish Outbreak of Enteric Septicemia of Catfish.</title>
        <authorList>
            <person name="Williams M.L."/>
            <person name="Gillaspy A.F."/>
            <person name="Dyer D.W."/>
            <person name="Thune R.L."/>
            <person name="Waldbieser G.C."/>
            <person name="Schuster S.C."/>
            <person name="Gipson J."/>
            <person name="Zaitshik J."/>
            <person name="Landry C."/>
            <person name="Banes M.M."/>
            <person name="Lawrence M.L."/>
        </authorList>
    </citation>
    <scope>NUCLEOTIDE SEQUENCE [LARGE SCALE GENOMIC DNA]</scope>
    <source>
        <strain evidence="2 3">93-146</strain>
    </source>
</reference>
<sequence>MSVVLPTPPLLLKTDIIFIHHLIISMIIFIYKTILTIIIYNGNYQNINIEVIKAKL</sequence>
<accession>C5BGZ5</accession>
<dbReference type="Proteomes" id="UP000001485">
    <property type="component" value="Chromosome"/>
</dbReference>
<organism evidence="2 3">
    <name type="scientific">Edwardsiella ictaluri (strain 93-146)</name>
    <dbReference type="NCBI Taxonomy" id="634503"/>
    <lineage>
        <taxon>Bacteria</taxon>
        <taxon>Pseudomonadati</taxon>
        <taxon>Pseudomonadota</taxon>
        <taxon>Gammaproteobacteria</taxon>
        <taxon>Enterobacterales</taxon>
        <taxon>Hafniaceae</taxon>
        <taxon>Edwardsiella</taxon>
    </lineage>
</organism>
<keyword evidence="1" id="KW-0472">Membrane</keyword>
<reference evidence="3" key="1">
    <citation type="submission" date="2009-03" db="EMBL/GenBank/DDBJ databases">
        <title>Complete genome sequence of Edwardsiella ictaluri 93-146.</title>
        <authorList>
            <person name="Williams M.L."/>
            <person name="Gillaspy A.F."/>
            <person name="Dyer D.W."/>
            <person name="Thune R.L."/>
            <person name="Waldbieser G.C."/>
            <person name="Schuster S.C."/>
            <person name="Gipson J."/>
            <person name="Zaitshik J."/>
            <person name="Landry C."/>
            <person name="Lawrence M.L."/>
        </authorList>
    </citation>
    <scope>NUCLEOTIDE SEQUENCE [LARGE SCALE GENOMIC DNA]</scope>
    <source>
        <strain evidence="3">93-146</strain>
    </source>
</reference>
<dbReference type="EMBL" id="CP001600">
    <property type="protein sequence ID" value="ACR69426.1"/>
    <property type="molecule type" value="Genomic_DNA"/>
</dbReference>
<feature type="transmembrane region" description="Helical" evidence="1">
    <location>
        <begin position="16"/>
        <end position="40"/>
    </location>
</feature>
<evidence type="ECO:0000256" key="1">
    <source>
        <dbReference type="SAM" id="Phobius"/>
    </source>
</evidence>
<evidence type="ECO:0000313" key="3">
    <source>
        <dbReference type="Proteomes" id="UP000001485"/>
    </source>
</evidence>
<protein>
    <submittedName>
        <fullName evidence="2">Uncharacterized protein</fullName>
    </submittedName>
</protein>
<dbReference type="HOGENOM" id="CLU_3006938_0_0_6"/>
<keyword evidence="1" id="KW-1133">Transmembrane helix</keyword>
<proteinExistence type="predicted"/>
<name>C5BGZ5_EDWI9</name>
<dbReference type="KEGG" id="eic:NT01EI_2252"/>
<gene>
    <name evidence="2" type="ordered locus">NT01EI_2252</name>
</gene>
<evidence type="ECO:0000313" key="2">
    <source>
        <dbReference type="EMBL" id="ACR69426.1"/>
    </source>
</evidence>